<keyword evidence="3" id="KW-1185">Reference proteome</keyword>
<evidence type="ECO:0000313" key="2">
    <source>
        <dbReference type="EMBL" id="MPC14391.1"/>
    </source>
</evidence>
<protein>
    <submittedName>
        <fullName evidence="2">Uncharacterized protein</fullName>
    </submittedName>
</protein>
<organism evidence="2 3">
    <name type="scientific">Portunus trituberculatus</name>
    <name type="common">Swimming crab</name>
    <name type="synonym">Neptunus trituberculatus</name>
    <dbReference type="NCBI Taxonomy" id="210409"/>
    <lineage>
        <taxon>Eukaryota</taxon>
        <taxon>Metazoa</taxon>
        <taxon>Ecdysozoa</taxon>
        <taxon>Arthropoda</taxon>
        <taxon>Crustacea</taxon>
        <taxon>Multicrustacea</taxon>
        <taxon>Malacostraca</taxon>
        <taxon>Eumalacostraca</taxon>
        <taxon>Eucarida</taxon>
        <taxon>Decapoda</taxon>
        <taxon>Pleocyemata</taxon>
        <taxon>Brachyura</taxon>
        <taxon>Eubrachyura</taxon>
        <taxon>Portunoidea</taxon>
        <taxon>Portunidae</taxon>
        <taxon>Portuninae</taxon>
        <taxon>Portunus</taxon>
    </lineage>
</organism>
<dbReference type="EMBL" id="VSRR010000348">
    <property type="protein sequence ID" value="MPC14391.1"/>
    <property type="molecule type" value="Genomic_DNA"/>
</dbReference>
<accession>A0A5B7CZQ8</accession>
<dbReference type="Proteomes" id="UP000324222">
    <property type="component" value="Unassembled WGS sequence"/>
</dbReference>
<name>A0A5B7CZQ8_PORTR</name>
<comment type="caution">
    <text evidence="2">The sequence shown here is derived from an EMBL/GenBank/DDBJ whole genome shotgun (WGS) entry which is preliminary data.</text>
</comment>
<sequence>MDGSEEGIGDGKLVGGDERDGREGGMRNGRRDREVIMMRVREEQRTESELGRLGTGVGWGIFGCVWDPCTTPTHPCASLPTPDATRTHEHLGVLKKRPMPLGR</sequence>
<feature type="region of interest" description="Disordered" evidence="1">
    <location>
        <begin position="1"/>
        <end position="33"/>
    </location>
</feature>
<reference evidence="2 3" key="1">
    <citation type="submission" date="2019-05" db="EMBL/GenBank/DDBJ databases">
        <title>Another draft genome of Portunus trituberculatus and its Hox gene families provides insights of decapod evolution.</title>
        <authorList>
            <person name="Jeong J.-H."/>
            <person name="Song I."/>
            <person name="Kim S."/>
            <person name="Choi T."/>
            <person name="Kim D."/>
            <person name="Ryu S."/>
            <person name="Kim W."/>
        </authorList>
    </citation>
    <scope>NUCLEOTIDE SEQUENCE [LARGE SCALE GENOMIC DNA]</scope>
    <source>
        <tissue evidence="2">Muscle</tissue>
    </source>
</reference>
<evidence type="ECO:0000256" key="1">
    <source>
        <dbReference type="SAM" id="MobiDB-lite"/>
    </source>
</evidence>
<proteinExistence type="predicted"/>
<feature type="compositionally biased region" description="Basic and acidic residues" evidence="1">
    <location>
        <begin position="15"/>
        <end position="33"/>
    </location>
</feature>
<feature type="region of interest" description="Disordered" evidence="1">
    <location>
        <begin position="80"/>
        <end position="103"/>
    </location>
</feature>
<gene>
    <name evidence="2" type="ORF">E2C01_007157</name>
</gene>
<feature type="compositionally biased region" description="Basic residues" evidence="1">
    <location>
        <begin position="93"/>
        <end position="103"/>
    </location>
</feature>
<dbReference type="AlphaFoldDB" id="A0A5B7CZQ8"/>
<evidence type="ECO:0000313" key="3">
    <source>
        <dbReference type="Proteomes" id="UP000324222"/>
    </source>
</evidence>